<dbReference type="Pfam" id="PF02801">
    <property type="entry name" value="Ketoacyl-synt_C"/>
    <property type="match status" value="1"/>
</dbReference>
<accession>A0A1A8ZD28</accession>
<reference evidence="6" key="1">
    <citation type="submission" date="2016-06" db="EMBL/GenBank/DDBJ databases">
        <authorList>
            <person name="Varghese N."/>
            <person name="Submissions Spin"/>
        </authorList>
    </citation>
    <scope>NUCLEOTIDE SEQUENCE [LARGE SCALE GENOMIC DNA]</scope>
    <source>
        <strain evidence="6">DSM 44815</strain>
    </source>
</reference>
<dbReference type="PATRIC" id="fig|261654.4.peg.1763"/>
<dbReference type="EMBL" id="LT594323">
    <property type="protein sequence ID" value="SBT41759.1"/>
    <property type="molecule type" value="Genomic_DNA"/>
</dbReference>
<dbReference type="CDD" id="cd00834">
    <property type="entry name" value="KAS_I_II"/>
    <property type="match status" value="1"/>
</dbReference>
<evidence type="ECO:0000256" key="3">
    <source>
        <dbReference type="RuleBase" id="RU003694"/>
    </source>
</evidence>
<sequence length="410" mass="41485">MSGRVRVVVTGMGLKTPAGTSVKHFADVLAEGRSTAAPVPELVEAELPVTFACLVPDFDAEPYLSVRELRQYDRAAFLAVAAATDAVAEAQLLPLAAPERVGVAVGVGAGGLTPAERVVREYGDRPARVPAFTVPRTMANAAAARISLRLGARGSALTYVTACASGSTAIGEAMRKIRSGELDVVVAGGTEASVSPVVVSSFARMGAMSRRSGDPAAASRPFDAARDGFVMGEGAAFLVLERHEHARARGVPILGEVLGYGTNSDAYHVVAPRPDGAAAAECIRRALADAGLAPADVGHVNAHGTSTVQNDQAETLALLACFGDRPPPVTASKGVIGHLVGAAGAVEAVAALVAAGSGTVPPVANFTGGDEVTGRLDVVAGRPRQIPPGPALSNSFGFGGHNVSLVVAPC</sequence>
<dbReference type="RefSeq" id="WP_197675885.1">
    <property type="nucleotide sequence ID" value="NZ_LT594323.1"/>
</dbReference>
<dbReference type="PANTHER" id="PTHR11712">
    <property type="entry name" value="POLYKETIDE SYNTHASE-RELATED"/>
    <property type="match status" value="1"/>
</dbReference>
<dbReference type="GO" id="GO:0004315">
    <property type="term" value="F:3-oxoacyl-[acyl-carrier-protein] synthase activity"/>
    <property type="evidence" value="ECO:0007669"/>
    <property type="project" value="TreeGrafter"/>
</dbReference>
<evidence type="ECO:0000259" key="4">
    <source>
        <dbReference type="PROSITE" id="PS52004"/>
    </source>
</evidence>
<gene>
    <name evidence="5" type="ORF">GA0070611_1737</name>
</gene>
<feature type="domain" description="Ketosynthase family 3 (KS3)" evidence="4">
    <location>
        <begin position="4"/>
        <end position="409"/>
    </location>
</feature>
<dbReference type="SUPFAM" id="SSF53901">
    <property type="entry name" value="Thiolase-like"/>
    <property type="match status" value="2"/>
</dbReference>
<dbReference type="InterPro" id="IPR020841">
    <property type="entry name" value="PKS_Beta-ketoAc_synthase_dom"/>
</dbReference>
<dbReference type="PROSITE" id="PS52004">
    <property type="entry name" value="KS3_2"/>
    <property type="match status" value="1"/>
</dbReference>
<dbReference type="InterPro" id="IPR014031">
    <property type="entry name" value="Ketoacyl_synth_C"/>
</dbReference>
<dbReference type="InterPro" id="IPR000794">
    <property type="entry name" value="Beta-ketoacyl_synthase"/>
</dbReference>
<keyword evidence="2 3" id="KW-0808">Transferase</keyword>
<keyword evidence="6" id="KW-1185">Reference proteome</keyword>
<dbReference type="Pfam" id="PF00109">
    <property type="entry name" value="ketoacyl-synt"/>
    <property type="match status" value="1"/>
</dbReference>
<dbReference type="GO" id="GO:0006633">
    <property type="term" value="P:fatty acid biosynthetic process"/>
    <property type="evidence" value="ECO:0007669"/>
    <property type="project" value="TreeGrafter"/>
</dbReference>
<comment type="similarity">
    <text evidence="1 3">Belongs to the thiolase-like superfamily. Beta-ketoacyl-ACP synthases family.</text>
</comment>
<evidence type="ECO:0000256" key="2">
    <source>
        <dbReference type="ARBA" id="ARBA00022679"/>
    </source>
</evidence>
<evidence type="ECO:0000256" key="1">
    <source>
        <dbReference type="ARBA" id="ARBA00008467"/>
    </source>
</evidence>
<dbReference type="FunFam" id="3.40.47.10:FF:000018">
    <property type="entry name" value="3-oxoacyl-[acyl-carrier-protein] synthase 2"/>
    <property type="match status" value="1"/>
</dbReference>
<protein>
    <submittedName>
        <fullName evidence="5">3-oxoacyl-[acyl-carrier-protein] synthase II</fullName>
    </submittedName>
</protein>
<dbReference type="SMART" id="SM00825">
    <property type="entry name" value="PKS_KS"/>
    <property type="match status" value="1"/>
</dbReference>
<dbReference type="InterPro" id="IPR016039">
    <property type="entry name" value="Thiolase-like"/>
</dbReference>
<dbReference type="InterPro" id="IPR014030">
    <property type="entry name" value="Ketoacyl_synth_N"/>
</dbReference>
<dbReference type="STRING" id="261654.GA0070611_1737"/>
<name>A0A1A8ZD28_9ACTN</name>
<evidence type="ECO:0000313" key="5">
    <source>
        <dbReference type="EMBL" id="SBT41759.1"/>
    </source>
</evidence>
<proteinExistence type="inferred from homology"/>
<organism evidence="5 6">
    <name type="scientific">Micromonospora auratinigra</name>
    <dbReference type="NCBI Taxonomy" id="261654"/>
    <lineage>
        <taxon>Bacteria</taxon>
        <taxon>Bacillati</taxon>
        <taxon>Actinomycetota</taxon>
        <taxon>Actinomycetes</taxon>
        <taxon>Micromonosporales</taxon>
        <taxon>Micromonosporaceae</taxon>
        <taxon>Micromonospora</taxon>
    </lineage>
</organism>
<dbReference type="NCBIfam" id="NF005589">
    <property type="entry name" value="PRK07314.1"/>
    <property type="match status" value="1"/>
</dbReference>
<evidence type="ECO:0000313" key="6">
    <source>
        <dbReference type="Proteomes" id="UP000199385"/>
    </source>
</evidence>
<dbReference type="Proteomes" id="UP000199385">
    <property type="component" value="Chromosome I"/>
</dbReference>
<dbReference type="AlphaFoldDB" id="A0A1A8ZD28"/>
<dbReference type="Gene3D" id="3.40.47.10">
    <property type="match status" value="1"/>
</dbReference>
<dbReference type="PANTHER" id="PTHR11712:SF347">
    <property type="entry name" value="BETA KETOACYL-ACYL CARRIER PROTEIN SYNTHASE"/>
    <property type="match status" value="1"/>
</dbReference>